<comment type="caution">
    <text evidence="2">The sequence shown here is derived from an EMBL/GenBank/DDBJ whole genome shotgun (WGS) entry which is preliminary data.</text>
</comment>
<keyword evidence="3" id="KW-1185">Reference proteome</keyword>
<evidence type="ECO:0000256" key="1">
    <source>
        <dbReference type="SAM" id="SignalP"/>
    </source>
</evidence>
<sequence>MKMCYAFSVLFVLFAALSFCAQRSDAAIAGLCEFPPFVLEGCIEKFCGSICRNIHGGSIAGKCLNGHTCCCGIFVHKPSP</sequence>
<keyword evidence="1" id="KW-0732">Signal</keyword>
<protein>
    <submittedName>
        <fullName evidence="2">Uncharacterized protein</fullName>
    </submittedName>
</protein>
<dbReference type="EMBL" id="BSYO01000028">
    <property type="protein sequence ID" value="GMH24963.1"/>
    <property type="molecule type" value="Genomic_DNA"/>
</dbReference>
<gene>
    <name evidence="2" type="ORF">Nepgr_026806</name>
</gene>
<feature type="chain" id="PRO_5042034774" evidence="1">
    <location>
        <begin position="27"/>
        <end position="80"/>
    </location>
</feature>
<evidence type="ECO:0000313" key="2">
    <source>
        <dbReference type="EMBL" id="GMH24963.1"/>
    </source>
</evidence>
<feature type="signal peptide" evidence="1">
    <location>
        <begin position="1"/>
        <end position="26"/>
    </location>
</feature>
<dbReference type="AlphaFoldDB" id="A0AAD3T7U2"/>
<dbReference type="Proteomes" id="UP001279734">
    <property type="component" value="Unassembled WGS sequence"/>
</dbReference>
<name>A0AAD3T7U2_NEPGR</name>
<proteinExistence type="predicted"/>
<organism evidence="2 3">
    <name type="scientific">Nepenthes gracilis</name>
    <name type="common">Slender pitcher plant</name>
    <dbReference type="NCBI Taxonomy" id="150966"/>
    <lineage>
        <taxon>Eukaryota</taxon>
        <taxon>Viridiplantae</taxon>
        <taxon>Streptophyta</taxon>
        <taxon>Embryophyta</taxon>
        <taxon>Tracheophyta</taxon>
        <taxon>Spermatophyta</taxon>
        <taxon>Magnoliopsida</taxon>
        <taxon>eudicotyledons</taxon>
        <taxon>Gunneridae</taxon>
        <taxon>Pentapetalae</taxon>
        <taxon>Caryophyllales</taxon>
        <taxon>Nepenthaceae</taxon>
        <taxon>Nepenthes</taxon>
    </lineage>
</organism>
<reference evidence="2" key="1">
    <citation type="submission" date="2023-05" db="EMBL/GenBank/DDBJ databases">
        <title>Nepenthes gracilis genome sequencing.</title>
        <authorList>
            <person name="Fukushima K."/>
        </authorList>
    </citation>
    <scope>NUCLEOTIDE SEQUENCE</scope>
    <source>
        <strain evidence="2">SING2019-196</strain>
    </source>
</reference>
<evidence type="ECO:0000313" key="3">
    <source>
        <dbReference type="Proteomes" id="UP001279734"/>
    </source>
</evidence>
<accession>A0AAD3T7U2</accession>